<evidence type="ECO:0000259" key="1">
    <source>
        <dbReference type="Pfam" id="PF13460"/>
    </source>
</evidence>
<dbReference type="Proteomes" id="UP001652504">
    <property type="component" value="Unassembled WGS sequence"/>
</dbReference>
<gene>
    <name evidence="2" type="ORF">OE749_08200</name>
</gene>
<dbReference type="Pfam" id="PF13460">
    <property type="entry name" value="NAD_binding_10"/>
    <property type="match status" value="1"/>
</dbReference>
<dbReference type="PANTHER" id="PTHR14097:SF7">
    <property type="entry name" value="OXIDOREDUCTASE HTATIP2"/>
    <property type="match status" value="1"/>
</dbReference>
<evidence type="ECO:0000313" key="2">
    <source>
        <dbReference type="EMBL" id="MCV2884675.1"/>
    </source>
</evidence>
<dbReference type="InterPro" id="IPR036291">
    <property type="entry name" value="NAD(P)-bd_dom_sf"/>
</dbReference>
<dbReference type="PANTHER" id="PTHR14097">
    <property type="entry name" value="OXIDOREDUCTASE HTATIP2"/>
    <property type="match status" value="1"/>
</dbReference>
<name>A0ABT3A7T1_9ALTE</name>
<keyword evidence="3" id="KW-1185">Reference proteome</keyword>
<comment type="caution">
    <text evidence="2">The sequence shown here is derived from an EMBL/GenBank/DDBJ whole genome shotgun (WGS) entry which is preliminary data.</text>
</comment>
<dbReference type="EMBL" id="JAOWKX010000003">
    <property type="protein sequence ID" value="MCV2884675.1"/>
    <property type="molecule type" value="Genomic_DNA"/>
</dbReference>
<feature type="domain" description="NAD(P)-binding" evidence="1">
    <location>
        <begin position="11"/>
        <end position="130"/>
    </location>
</feature>
<reference evidence="2 3" key="1">
    <citation type="submission" date="2022-10" db="EMBL/GenBank/DDBJ databases">
        <title>Aestuariibacter sp. AA17 isolated from Montipora capitata coral fragment.</title>
        <authorList>
            <person name="Emsley S.A."/>
            <person name="Pfannmuller K.M."/>
            <person name="Loughran R.M."/>
            <person name="Shlafstein M."/>
            <person name="Papke E."/>
            <person name="Saw J.H."/>
            <person name="Ushijima B."/>
            <person name="Videau P."/>
        </authorList>
    </citation>
    <scope>NUCLEOTIDE SEQUENCE [LARGE SCALE GENOMIC DNA]</scope>
    <source>
        <strain evidence="2 3">AA17</strain>
    </source>
</reference>
<protein>
    <submittedName>
        <fullName evidence="2">NAD(P)H-binding protein</fullName>
    </submittedName>
</protein>
<sequence length="216" mass="23915">MVHGYSALVLGSTGLVGQHLLEQLLKDEQYTSVTSLSRSMPMVDDASALTDKLNIVLSSLDNMADHQNVFDVDHVYVCLGTTIKQAGSKAQFKKVDHDYVVLAAQLAQAAQCKRFVWVSSVGADASSSSFYLRTKGKVEETIMKLQTQSGNKTQFIHVNPSLLLGERDTFRLAETVAGYLGKWFGWLMIGPLRKYRPVHASDVANWMRHPQQPTNG</sequence>
<accession>A0ABT3A7T1</accession>
<dbReference type="SUPFAM" id="SSF51735">
    <property type="entry name" value="NAD(P)-binding Rossmann-fold domains"/>
    <property type="match status" value="1"/>
</dbReference>
<proteinExistence type="predicted"/>
<dbReference type="Gene3D" id="3.40.50.720">
    <property type="entry name" value="NAD(P)-binding Rossmann-like Domain"/>
    <property type="match status" value="1"/>
</dbReference>
<evidence type="ECO:0000313" key="3">
    <source>
        <dbReference type="Proteomes" id="UP001652504"/>
    </source>
</evidence>
<organism evidence="2 3">
    <name type="scientific">Fluctibacter corallii</name>
    <dbReference type="NCBI Taxonomy" id="2984329"/>
    <lineage>
        <taxon>Bacteria</taxon>
        <taxon>Pseudomonadati</taxon>
        <taxon>Pseudomonadota</taxon>
        <taxon>Gammaproteobacteria</taxon>
        <taxon>Alteromonadales</taxon>
        <taxon>Alteromonadaceae</taxon>
        <taxon>Fluctibacter</taxon>
    </lineage>
</organism>
<dbReference type="InterPro" id="IPR016040">
    <property type="entry name" value="NAD(P)-bd_dom"/>
</dbReference>
<dbReference type="RefSeq" id="WP_263711952.1">
    <property type="nucleotide sequence ID" value="NZ_JAOWKX010000003.1"/>
</dbReference>